<keyword evidence="2" id="KW-1185">Reference proteome</keyword>
<dbReference type="AlphaFoldDB" id="A0A2P6SHA1"/>
<accession>A0A2P6SHA1</accession>
<protein>
    <submittedName>
        <fullName evidence="1">Uncharacterized protein</fullName>
    </submittedName>
</protein>
<sequence length="105" mass="11796">MIHSISVEMISLGQQTFSCHRSPFFFKVIQRDLKLAAALSALGLENTAQSAQKELCLKPKGILLLDTSENKGLGTKCDTYHSNIYRFNTRFQTREVEASTHYGDV</sequence>
<evidence type="ECO:0000313" key="2">
    <source>
        <dbReference type="Proteomes" id="UP000238479"/>
    </source>
</evidence>
<evidence type="ECO:0000313" key="1">
    <source>
        <dbReference type="EMBL" id="PRQ58047.1"/>
    </source>
</evidence>
<proteinExistence type="predicted"/>
<gene>
    <name evidence="1" type="ORF">RchiOBHm_Chr1g0354961</name>
</gene>
<dbReference type="Gramene" id="PRQ58047">
    <property type="protein sequence ID" value="PRQ58047"/>
    <property type="gene ID" value="RchiOBHm_Chr1g0354961"/>
</dbReference>
<dbReference type="Proteomes" id="UP000238479">
    <property type="component" value="Chromosome 1"/>
</dbReference>
<name>A0A2P6SHA1_ROSCH</name>
<organism evidence="1 2">
    <name type="scientific">Rosa chinensis</name>
    <name type="common">China rose</name>
    <dbReference type="NCBI Taxonomy" id="74649"/>
    <lineage>
        <taxon>Eukaryota</taxon>
        <taxon>Viridiplantae</taxon>
        <taxon>Streptophyta</taxon>
        <taxon>Embryophyta</taxon>
        <taxon>Tracheophyta</taxon>
        <taxon>Spermatophyta</taxon>
        <taxon>Magnoliopsida</taxon>
        <taxon>eudicotyledons</taxon>
        <taxon>Gunneridae</taxon>
        <taxon>Pentapetalae</taxon>
        <taxon>rosids</taxon>
        <taxon>fabids</taxon>
        <taxon>Rosales</taxon>
        <taxon>Rosaceae</taxon>
        <taxon>Rosoideae</taxon>
        <taxon>Rosoideae incertae sedis</taxon>
        <taxon>Rosa</taxon>
    </lineage>
</organism>
<comment type="caution">
    <text evidence="1">The sequence shown here is derived from an EMBL/GenBank/DDBJ whole genome shotgun (WGS) entry which is preliminary data.</text>
</comment>
<reference evidence="1 2" key="1">
    <citation type="journal article" date="2018" name="Nat. Genet.">
        <title>The Rosa genome provides new insights in the design of modern roses.</title>
        <authorList>
            <person name="Bendahmane M."/>
        </authorList>
    </citation>
    <scope>NUCLEOTIDE SEQUENCE [LARGE SCALE GENOMIC DNA]</scope>
    <source>
        <strain evidence="2">cv. Old Blush</strain>
    </source>
</reference>
<dbReference type="EMBL" id="PDCK01000039">
    <property type="protein sequence ID" value="PRQ58047.1"/>
    <property type="molecule type" value="Genomic_DNA"/>
</dbReference>